<dbReference type="GO" id="GO:0071949">
    <property type="term" value="F:FAD binding"/>
    <property type="evidence" value="ECO:0007669"/>
    <property type="project" value="InterPro"/>
</dbReference>
<dbReference type="PANTHER" id="PTHR46972:SF1">
    <property type="entry name" value="FAD DEPENDENT OXIDOREDUCTASE DOMAIN-CONTAINING PROTEIN"/>
    <property type="match status" value="1"/>
</dbReference>
<keyword evidence="2" id="KW-0274">FAD</keyword>
<keyword evidence="3" id="KW-0560">Oxidoreductase</keyword>
<evidence type="ECO:0000313" key="6">
    <source>
        <dbReference type="EMBL" id="RPD59128.1"/>
    </source>
</evidence>
<dbReference type="InterPro" id="IPR002938">
    <property type="entry name" value="FAD-bd"/>
</dbReference>
<evidence type="ECO:0000256" key="3">
    <source>
        <dbReference type="ARBA" id="ARBA00023002"/>
    </source>
</evidence>
<evidence type="ECO:0000313" key="7">
    <source>
        <dbReference type="Proteomes" id="UP000313359"/>
    </source>
</evidence>
<protein>
    <submittedName>
        <fullName evidence="6">FAD/NAD(P)-binding domain-containing protein</fullName>
    </submittedName>
</protein>
<keyword evidence="4" id="KW-0503">Monooxygenase</keyword>
<keyword evidence="1" id="KW-0285">Flavoprotein</keyword>
<evidence type="ECO:0000256" key="2">
    <source>
        <dbReference type="ARBA" id="ARBA00022827"/>
    </source>
</evidence>
<dbReference type="SUPFAM" id="SSF51905">
    <property type="entry name" value="FAD/NAD(P)-binding domain"/>
    <property type="match status" value="1"/>
</dbReference>
<dbReference type="Gene3D" id="3.50.50.60">
    <property type="entry name" value="FAD/NAD(P)-binding domain"/>
    <property type="match status" value="1"/>
</dbReference>
<dbReference type="Pfam" id="PF01494">
    <property type="entry name" value="FAD_binding_3"/>
    <property type="match status" value="1"/>
</dbReference>
<keyword evidence="7" id="KW-1185">Reference proteome</keyword>
<name>A0A5C2S743_9APHY</name>
<dbReference type="Proteomes" id="UP000313359">
    <property type="component" value="Unassembled WGS sequence"/>
</dbReference>
<dbReference type="EMBL" id="ML122271">
    <property type="protein sequence ID" value="RPD59128.1"/>
    <property type="molecule type" value="Genomic_DNA"/>
</dbReference>
<accession>A0A5C2S743</accession>
<evidence type="ECO:0000256" key="1">
    <source>
        <dbReference type="ARBA" id="ARBA00022630"/>
    </source>
</evidence>
<sequence length="407" mass="44150">MDSNSNVAPRIAIIGGGLGGLTLLLTLSRRGVPATLYERDANFSSRAHLGGTLDLGWKTGQRALRENGLRDEFTKNSRPEGEELRIYDASGELHMHMGLDQEGGPGPQKPEDIRPEIDRTVLRRILLEACPIDSIKWDHSLMSVASLGNGQHELTFANGVKTVCDFLVGADGANSRIRPLLSPATPIYSGVNGVEISLAPSVASSPEVRDAVEAVGQGMMFAMQDAKMLGSQVNGDGRIRTYVYHRVPAEWTIPSEPSEVRKVLLKEFEGWEPWMRKLIEYCDDAAIYQRALYMLPAGHKWEHVPGVTLIGDAAHLMTPFSGAGANLAMLDALELGLALAMLSAEGKLDDREALAVTVKAFEETMCAMAGRVAEISRVNLQECVHPNAPQSAIERFKALGQGGEREG</sequence>
<evidence type="ECO:0000259" key="5">
    <source>
        <dbReference type="Pfam" id="PF01494"/>
    </source>
</evidence>
<dbReference type="OrthoDB" id="655030at2759"/>
<dbReference type="GO" id="GO:0004497">
    <property type="term" value="F:monooxygenase activity"/>
    <property type="evidence" value="ECO:0007669"/>
    <property type="project" value="UniProtKB-KW"/>
</dbReference>
<dbReference type="PRINTS" id="PR00420">
    <property type="entry name" value="RNGMNOXGNASE"/>
</dbReference>
<dbReference type="AlphaFoldDB" id="A0A5C2S743"/>
<proteinExistence type="predicted"/>
<dbReference type="InterPro" id="IPR036188">
    <property type="entry name" value="FAD/NAD-bd_sf"/>
</dbReference>
<feature type="domain" description="FAD-binding" evidence="5">
    <location>
        <begin position="11"/>
        <end position="343"/>
    </location>
</feature>
<dbReference type="PANTHER" id="PTHR46972">
    <property type="entry name" value="MONOOXYGENASE ASQM-RELATED"/>
    <property type="match status" value="1"/>
</dbReference>
<gene>
    <name evidence="6" type="ORF">L227DRAFT_549398</name>
</gene>
<reference evidence="6" key="1">
    <citation type="journal article" date="2018" name="Genome Biol. Evol.">
        <title>Genomics and development of Lentinus tigrinus, a white-rot wood-decaying mushroom with dimorphic fruiting bodies.</title>
        <authorList>
            <person name="Wu B."/>
            <person name="Xu Z."/>
            <person name="Knudson A."/>
            <person name="Carlson A."/>
            <person name="Chen N."/>
            <person name="Kovaka S."/>
            <person name="LaButti K."/>
            <person name="Lipzen A."/>
            <person name="Pennachio C."/>
            <person name="Riley R."/>
            <person name="Schakwitz W."/>
            <person name="Umezawa K."/>
            <person name="Ohm R.A."/>
            <person name="Grigoriev I.V."/>
            <person name="Nagy L.G."/>
            <person name="Gibbons J."/>
            <person name="Hibbett D."/>
        </authorList>
    </citation>
    <scope>NUCLEOTIDE SEQUENCE [LARGE SCALE GENOMIC DNA]</scope>
    <source>
        <strain evidence="6">ALCF2SS1-6</strain>
    </source>
</reference>
<dbReference type="STRING" id="1328759.A0A5C2S743"/>
<organism evidence="6 7">
    <name type="scientific">Lentinus tigrinus ALCF2SS1-6</name>
    <dbReference type="NCBI Taxonomy" id="1328759"/>
    <lineage>
        <taxon>Eukaryota</taxon>
        <taxon>Fungi</taxon>
        <taxon>Dikarya</taxon>
        <taxon>Basidiomycota</taxon>
        <taxon>Agaricomycotina</taxon>
        <taxon>Agaricomycetes</taxon>
        <taxon>Polyporales</taxon>
        <taxon>Polyporaceae</taxon>
        <taxon>Lentinus</taxon>
    </lineage>
</organism>
<evidence type="ECO:0000256" key="4">
    <source>
        <dbReference type="ARBA" id="ARBA00023033"/>
    </source>
</evidence>